<feature type="transmembrane region" description="Helical" evidence="1">
    <location>
        <begin position="225"/>
        <end position="241"/>
    </location>
</feature>
<organism evidence="2 3">
    <name type="scientific">Thermithiobacillus plumbiphilus</name>
    <dbReference type="NCBI Taxonomy" id="1729899"/>
    <lineage>
        <taxon>Bacteria</taxon>
        <taxon>Pseudomonadati</taxon>
        <taxon>Pseudomonadota</taxon>
        <taxon>Acidithiobacillia</taxon>
        <taxon>Acidithiobacillales</taxon>
        <taxon>Thermithiobacillaceae</taxon>
        <taxon>Thermithiobacillus</taxon>
    </lineage>
</organism>
<protein>
    <submittedName>
        <fullName evidence="2">O-antigen polysaccharide polymerase Wzy</fullName>
    </submittedName>
</protein>
<feature type="transmembrane region" description="Helical" evidence="1">
    <location>
        <begin position="82"/>
        <end position="100"/>
    </location>
</feature>
<evidence type="ECO:0000256" key="1">
    <source>
        <dbReference type="SAM" id="Phobius"/>
    </source>
</evidence>
<dbReference type="EMBL" id="JBBPCO010000003">
    <property type="protein sequence ID" value="MEK8088968.1"/>
    <property type="molecule type" value="Genomic_DNA"/>
</dbReference>
<proteinExistence type="predicted"/>
<feature type="transmembrane region" description="Helical" evidence="1">
    <location>
        <begin position="169"/>
        <end position="191"/>
    </location>
</feature>
<evidence type="ECO:0000313" key="2">
    <source>
        <dbReference type="EMBL" id="MEK8088968.1"/>
    </source>
</evidence>
<dbReference type="RefSeq" id="WP_341370035.1">
    <property type="nucleotide sequence ID" value="NZ_JBBPCO010000003.1"/>
</dbReference>
<feature type="transmembrane region" description="Helical" evidence="1">
    <location>
        <begin position="402"/>
        <end position="420"/>
    </location>
</feature>
<feature type="transmembrane region" description="Helical" evidence="1">
    <location>
        <begin position="376"/>
        <end position="395"/>
    </location>
</feature>
<feature type="transmembrane region" description="Helical" evidence="1">
    <location>
        <begin position="203"/>
        <end position="219"/>
    </location>
</feature>
<evidence type="ECO:0000313" key="3">
    <source>
        <dbReference type="Proteomes" id="UP001446205"/>
    </source>
</evidence>
<keyword evidence="3" id="KW-1185">Reference proteome</keyword>
<reference evidence="2 3" key="1">
    <citation type="submission" date="2024-04" db="EMBL/GenBank/DDBJ databases">
        <authorList>
            <person name="Abashina T."/>
            <person name="Shaikin A."/>
        </authorList>
    </citation>
    <scope>NUCLEOTIDE SEQUENCE [LARGE SCALE GENOMIC DNA]</scope>
    <source>
        <strain evidence="2 3">AAFK</strain>
    </source>
</reference>
<sequence length="463" mass="52380">MLTILYFLLSFLVLALDVPFSGPVHVLLLWYFLFLALVSFLLNYRRGLFGYTDLFSPKNIFINTFGLYFGLGMMFSERVEEGPVLYIILCLLVAMLIYMVSKKRILREPPGLFINFKLKPGCKLKWRVVGLVTGGFVLFTFLAYQAGFSGPFGPIASPWQFRQFANSKGYSYINLAANFFVYSCFLVLVLMVISRERPFRGRLLLLFYSGITFVFLALSSGVRGVLVFGLLALLLSRHIIVKRINNGVLIFVVFALAPVVVVLGEARALGVHENLSIDQAYNLIKSLDLSNVGAALMARLDSYGNFAYLMHWVTHATDLNFKWGSSYLAAPLQAVPRSIWPEKPLLPNDELTHMLFPEYTNYTVDFSIFGEVYINFWWIGVLFVGSILGFLLVIMQRMYEHALAIKTPIAVVYVTLFWLFPMTVVVTGLVPGFIAACISIATLYGYRLVFFEKVQLYGSNREA</sequence>
<feature type="transmembrane region" description="Helical" evidence="1">
    <location>
        <begin position="426"/>
        <end position="446"/>
    </location>
</feature>
<name>A0ABU9D8B0_9PROT</name>
<comment type="caution">
    <text evidence="2">The sequence shown here is derived from an EMBL/GenBank/DDBJ whole genome shotgun (WGS) entry which is preliminary data.</text>
</comment>
<feature type="transmembrane region" description="Helical" evidence="1">
    <location>
        <begin position="248"/>
        <end position="266"/>
    </location>
</feature>
<keyword evidence="1" id="KW-0472">Membrane</keyword>
<accession>A0ABU9D8B0</accession>
<feature type="transmembrane region" description="Helical" evidence="1">
    <location>
        <begin position="128"/>
        <end position="149"/>
    </location>
</feature>
<gene>
    <name evidence="2" type="primary">wzy</name>
    <name evidence="2" type="ORF">WOB96_04240</name>
</gene>
<keyword evidence="1" id="KW-0812">Transmembrane</keyword>
<feature type="transmembrane region" description="Helical" evidence="1">
    <location>
        <begin position="56"/>
        <end position="76"/>
    </location>
</feature>
<keyword evidence="1" id="KW-1133">Transmembrane helix</keyword>
<feature type="transmembrane region" description="Helical" evidence="1">
    <location>
        <begin position="25"/>
        <end position="44"/>
    </location>
</feature>
<dbReference type="Proteomes" id="UP001446205">
    <property type="component" value="Unassembled WGS sequence"/>
</dbReference>
<dbReference type="NCBIfam" id="TIGR04370">
    <property type="entry name" value="glyco_rpt_poly"/>
    <property type="match status" value="1"/>
</dbReference>